<keyword evidence="2" id="KW-1185">Reference proteome</keyword>
<sequence>MDLNIDNYNIDELLNLFNIKEKNSDINALQEKLSKSITIITNEVDNLPEDKDSLIEFYTKAVFKILNCKKNLEDRIKKNDKKEELKSNEEVINSNLVDNNNNIINRELINGGIRQPIPPIYTINTNKNLYSEGLVNPLERETITTLLSINSKFRDSYSKSSTDFSIELNEPYNNVGSIKLASMELMNSYYTISEYLRTNFFTIEYFQYNKSTFDISINSVFVKHFTIPDGNYNILELVDTINNNIFEKYDKTTPGNSIRLVETVYHTIKGKVNFKLGDASGNQPADPSYKWGFNISFRDKHLPKRPAFLNFGWILGYRDLEYYFFEQPTPNPSPCDPDFFSYKYISPCKDGYLPYYQNTETNILNIGFNPQAVANTLGTNYFLLEVDDFNRNQSVVFRSNTQLKHNIEEKFTYSLSNILARIPNTADYFSMIYEDSSDRVFKARKYFGPVKLTKFKIRLLDENGIVVNLNNNDIVINLQIEILNAPYKNLVYRN</sequence>
<organism evidence="1 2">
    <name type="scientific">Chrysochromulina ericina virus CeV-01B</name>
    <dbReference type="NCBI Taxonomy" id="3070830"/>
    <lineage>
        <taxon>Viruses</taxon>
        <taxon>Varidnaviria</taxon>
        <taxon>Bamfordvirae</taxon>
        <taxon>Nucleocytoviricota</taxon>
        <taxon>Megaviricetes</taxon>
        <taxon>Imitervirales</taxon>
        <taxon>Mesomimiviridae</taxon>
        <taxon>Tethysvirus</taxon>
        <taxon>Tethysvirus raunefjordenense</taxon>
    </lineage>
</organism>
<protein>
    <submittedName>
        <fullName evidence="1">Uncharacterized protein</fullName>
    </submittedName>
</protein>
<proteinExistence type="predicted"/>
<evidence type="ECO:0000313" key="1">
    <source>
        <dbReference type="EMBL" id="ALH23095.1"/>
    </source>
</evidence>
<name>A0A0N9QX57_9VIRU</name>
<dbReference type="Proteomes" id="UP000203826">
    <property type="component" value="Segment"/>
</dbReference>
<gene>
    <name evidence="1" type="ORF">ceV_189</name>
</gene>
<accession>A0A0N9QX57</accession>
<reference evidence="1 2" key="1">
    <citation type="journal article" date="2015" name="Genome Announc.">
        <title>The 474-Kilobase-Pair Complete Genome Sequence of CeV-01B, a Virus Infecting Haptolina (Chrysochromulina) ericina (Prymnesiophyceae).</title>
        <authorList>
            <person name="Gallot-Lavallee L."/>
            <person name="Pagarete A."/>
            <person name="Legendre M."/>
            <person name="Santini S."/>
            <person name="Sandaa R.A."/>
            <person name="Himmelbauer H."/>
            <person name="Ogata H."/>
            <person name="Bratbak G."/>
            <person name="Claverie J.M."/>
        </authorList>
    </citation>
    <scope>NUCLEOTIDE SEQUENCE [LARGE SCALE GENOMIC DNA]</scope>
    <source>
        <strain evidence="1">CeV-01B</strain>
    </source>
</reference>
<dbReference type="KEGG" id="vg:26049056"/>
<dbReference type="EMBL" id="KT820662">
    <property type="protein sequence ID" value="ALH23095.1"/>
    <property type="molecule type" value="Genomic_DNA"/>
</dbReference>
<evidence type="ECO:0000313" key="2">
    <source>
        <dbReference type="Proteomes" id="UP000203826"/>
    </source>
</evidence>